<dbReference type="Gene3D" id="3.40.190.10">
    <property type="entry name" value="Periplasmic binding protein-like II"/>
    <property type="match status" value="2"/>
</dbReference>
<dbReference type="CDD" id="cd13517">
    <property type="entry name" value="PBP2_ModA3_like"/>
    <property type="match status" value="1"/>
</dbReference>
<feature type="binding site" evidence="4">
    <location>
        <position position="83"/>
    </location>
    <ligand>
        <name>molybdate</name>
        <dbReference type="ChEBI" id="CHEBI:36264"/>
    </ligand>
</feature>
<feature type="signal peptide" evidence="5">
    <location>
        <begin position="1"/>
        <end position="24"/>
    </location>
</feature>
<comment type="caution">
    <text evidence="6">The sequence shown here is derived from an EMBL/GenBank/DDBJ whole genome shotgun (WGS) entry which is preliminary data.</text>
</comment>
<evidence type="ECO:0000256" key="1">
    <source>
        <dbReference type="ARBA" id="ARBA00009175"/>
    </source>
</evidence>
<evidence type="ECO:0000313" key="6">
    <source>
        <dbReference type="EMBL" id="NMC61598.1"/>
    </source>
</evidence>
<evidence type="ECO:0000256" key="5">
    <source>
        <dbReference type="SAM" id="SignalP"/>
    </source>
</evidence>
<dbReference type="PIRSF" id="PIRSF004846">
    <property type="entry name" value="ModA"/>
    <property type="match status" value="1"/>
</dbReference>
<keyword evidence="2 4" id="KW-0479">Metal-binding</keyword>
<reference evidence="6 7" key="1">
    <citation type="journal article" date="2020" name="Biotechnol. Biofuels">
        <title>New insights from the biogas microbiome by comprehensive genome-resolved metagenomics of nearly 1600 species originating from multiple anaerobic digesters.</title>
        <authorList>
            <person name="Campanaro S."/>
            <person name="Treu L."/>
            <person name="Rodriguez-R L.M."/>
            <person name="Kovalovszki A."/>
            <person name="Ziels R.M."/>
            <person name="Maus I."/>
            <person name="Zhu X."/>
            <person name="Kougias P.G."/>
            <person name="Basile A."/>
            <person name="Luo G."/>
            <person name="Schluter A."/>
            <person name="Konstantinidis K.T."/>
            <person name="Angelidaki I."/>
        </authorList>
    </citation>
    <scope>NUCLEOTIDE SEQUENCE [LARGE SCALE GENOMIC DNA]</scope>
    <source>
        <strain evidence="6">AS27yjCOA_65</strain>
    </source>
</reference>
<protein>
    <submittedName>
        <fullName evidence="6">Molybdate ABC transporter substrate-binding protein</fullName>
    </submittedName>
</protein>
<keyword evidence="4" id="KW-0500">Molybdenum</keyword>
<dbReference type="Pfam" id="PF13531">
    <property type="entry name" value="SBP_bac_11"/>
    <property type="match status" value="1"/>
</dbReference>
<gene>
    <name evidence="6" type="primary">modA</name>
    <name evidence="6" type="ORF">GYA55_00365</name>
</gene>
<dbReference type="PANTHER" id="PTHR30632">
    <property type="entry name" value="MOLYBDATE-BINDING PERIPLASMIC PROTEIN"/>
    <property type="match status" value="1"/>
</dbReference>
<dbReference type="Proteomes" id="UP000524246">
    <property type="component" value="Unassembled WGS sequence"/>
</dbReference>
<dbReference type="NCBIfam" id="TIGR01256">
    <property type="entry name" value="modA"/>
    <property type="match status" value="1"/>
</dbReference>
<evidence type="ECO:0000313" key="7">
    <source>
        <dbReference type="Proteomes" id="UP000524246"/>
    </source>
</evidence>
<dbReference type="SUPFAM" id="SSF53850">
    <property type="entry name" value="Periplasmic binding protein-like II"/>
    <property type="match status" value="1"/>
</dbReference>
<feature type="chain" id="PRO_5031524867" evidence="5">
    <location>
        <begin position="25"/>
        <end position="273"/>
    </location>
</feature>
<dbReference type="PANTHER" id="PTHR30632:SF0">
    <property type="entry name" value="SULFATE-BINDING PROTEIN"/>
    <property type="match status" value="1"/>
</dbReference>
<evidence type="ECO:0000256" key="4">
    <source>
        <dbReference type="PIRSR" id="PIRSR004846-1"/>
    </source>
</evidence>
<dbReference type="AlphaFoldDB" id="A0A7X9FNW5"/>
<feature type="binding site" evidence="4">
    <location>
        <position position="189"/>
    </location>
    <ligand>
        <name>molybdate</name>
        <dbReference type="ChEBI" id="CHEBI:36264"/>
    </ligand>
</feature>
<dbReference type="GO" id="GO:0046872">
    <property type="term" value="F:metal ion binding"/>
    <property type="evidence" value="ECO:0007669"/>
    <property type="project" value="UniProtKB-KW"/>
</dbReference>
<proteinExistence type="inferred from homology"/>
<evidence type="ECO:0000256" key="3">
    <source>
        <dbReference type="ARBA" id="ARBA00022729"/>
    </source>
</evidence>
<organism evidence="6 7">
    <name type="scientific">SAR324 cluster bacterium</name>
    <dbReference type="NCBI Taxonomy" id="2024889"/>
    <lineage>
        <taxon>Bacteria</taxon>
        <taxon>Deltaproteobacteria</taxon>
        <taxon>SAR324 cluster</taxon>
    </lineage>
</organism>
<dbReference type="EMBL" id="JAAZON010000013">
    <property type="protein sequence ID" value="NMC61598.1"/>
    <property type="molecule type" value="Genomic_DNA"/>
</dbReference>
<keyword evidence="3 5" id="KW-0732">Signal</keyword>
<evidence type="ECO:0000256" key="2">
    <source>
        <dbReference type="ARBA" id="ARBA00022723"/>
    </source>
</evidence>
<dbReference type="GO" id="GO:0030973">
    <property type="term" value="F:molybdate ion binding"/>
    <property type="evidence" value="ECO:0007669"/>
    <property type="project" value="TreeGrafter"/>
</dbReference>
<dbReference type="InterPro" id="IPR005950">
    <property type="entry name" value="ModA"/>
</dbReference>
<dbReference type="GO" id="GO:0015689">
    <property type="term" value="P:molybdate ion transport"/>
    <property type="evidence" value="ECO:0007669"/>
    <property type="project" value="InterPro"/>
</dbReference>
<sequence length="273" mass="28904">MKRKYSFIGFICIAVLLLSACANAATSSESAAQPAPAEVTQASAEKTELLVYSGAGLKSAMEEIKTEFEKNQNVTINYVYAGSAQLLSQIETSGKGDVFIVGSQSAYNVAKEKGFAEESQLVAHHTPVIAVPKGNPANITSLEDLTRSGVRVVLGDPKSNAIGETAQKIFEKNKIEGVDKNVVSLTATVNEILVALKAGNADAAIVTKDGAHGNEADLDLIEIPADQNIDQIIPICVLTSTTNHEMAQEFVDFVASEQGKAIFANHGFAAYNE</sequence>
<comment type="similarity">
    <text evidence="1">Belongs to the bacterial solute-binding protein ModA family.</text>
</comment>
<name>A0A7X9FNW5_9DELT</name>
<dbReference type="PROSITE" id="PS51257">
    <property type="entry name" value="PROKAR_LIPOPROTEIN"/>
    <property type="match status" value="1"/>
</dbReference>
<dbReference type="InterPro" id="IPR050682">
    <property type="entry name" value="ModA/WtpA"/>
</dbReference>
<accession>A0A7X9FNW5</accession>